<dbReference type="GO" id="GO:0051537">
    <property type="term" value="F:2 iron, 2 sulfur cluster binding"/>
    <property type="evidence" value="ECO:0007669"/>
    <property type="project" value="UniProtKB-KW"/>
</dbReference>
<dbReference type="AlphaFoldDB" id="A0A2J7ZUJ2"/>
<dbReference type="InterPro" id="IPR050584">
    <property type="entry name" value="Cholesterol_7-desaturase"/>
</dbReference>
<keyword evidence="6" id="KW-0560">Oxidoreductase</keyword>
<dbReference type="GO" id="GO:0016020">
    <property type="term" value="C:membrane"/>
    <property type="evidence" value="ECO:0007669"/>
    <property type="project" value="UniProtKB-SubCell"/>
</dbReference>
<comment type="subcellular location">
    <subcellularLocation>
        <location evidence="1">Membrane</location>
    </subcellularLocation>
</comment>
<protein>
    <submittedName>
        <fullName evidence="13">Pheophorbide a oxygenase, chloroplastic</fullName>
    </submittedName>
</protein>
<evidence type="ECO:0000256" key="4">
    <source>
        <dbReference type="ARBA" id="ARBA00022723"/>
    </source>
</evidence>
<evidence type="ECO:0000256" key="7">
    <source>
        <dbReference type="ARBA" id="ARBA00023004"/>
    </source>
</evidence>
<evidence type="ECO:0000313" key="14">
    <source>
        <dbReference type="Proteomes" id="UP000236333"/>
    </source>
</evidence>
<dbReference type="EMBL" id="PGGS01000445">
    <property type="protein sequence ID" value="PNH03919.1"/>
    <property type="molecule type" value="Genomic_DNA"/>
</dbReference>
<evidence type="ECO:0000256" key="2">
    <source>
        <dbReference type="ARBA" id="ARBA00022692"/>
    </source>
</evidence>
<feature type="compositionally biased region" description="Low complexity" evidence="10">
    <location>
        <begin position="65"/>
        <end position="94"/>
    </location>
</feature>
<feature type="domain" description="Rieske" evidence="12">
    <location>
        <begin position="108"/>
        <end position="165"/>
    </location>
</feature>
<evidence type="ECO:0000256" key="6">
    <source>
        <dbReference type="ARBA" id="ARBA00023002"/>
    </source>
</evidence>
<gene>
    <name evidence="13" type="ORF">TSOC_009957</name>
</gene>
<evidence type="ECO:0000313" key="13">
    <source>
        <dbReference type="EMBL" id="PNH03919.1"/>
    </source>
</evidence>
<keyword evidence="4" id="KW-0479">Metal-binding</keyword>
<dbReference type="GO" id="GO:0016491">
    <property type="term" value="F:oxidoreductase activity"/>
    <property type="evidence" value="ECO:0007669"/>
    <property type="project" value="UniProtKB-KW"/>
</dbReference>
<organism evidence="13 14">
    <name type="scientific">Tetrabaena socialis</name>
    <dbReference type="NCBI Taxonomy" id="47790"/>
    <lineage>
        <taxon>Eukaryota</taxon>
        <taxon>Viridiplantae</taxon>
        <taxon>Chlorophyta</taxon>
        <taxon>core chlorophytes</taxon>
        <taxon>Chlorophyceae</taxon>
        <taxon>CS clade</taxon>
        <taxon>Chlamydomonadales</taxon>
        <taxon>Tetrabaenaceae</taxon>
        <taxon>Tetrabaena</taxon>
    </lineage>
</organism>
<dbReference type="PANTHER" id="PTHR21266">
    <property type="entry name" value="IRON-SULFUR DOMAIN CONTAINING PROTEIN"/>
    <property type="match status" value="1"/>
</dbReference>
<evidence type="ECO:0000256" key="9">
    <source>
        <dbReference type="ARBA" id="ARBA00023136"/>
    </source>
</evidence>
<dbReference type="Gene3D" id="2.102.10.10">
    <property type="entry name" value="Rieske [2Fe-2S] iron-sulphur domain"/>
    <property type="match status" value="1"/>
</dbReference>
<sequence>MTVAGWRAALAFVAIGKVVPCHAKHQHGPRAAWTHQAGWTGRPQPLRATPAPATAVGAAAVAQETQALQADQPGDSAARADAASTSAPPTAEGAGAREAPFVWTKHWWPLMPLAYLRPDRPNAVTLLGMPMVAWRDGSGSWRVFKDQCPHRLAPLSGEGKPRCRV</sequence>
<keyword evidence="2" id="KW-0812">Transmembrane</keyword>
<evidence type="ECO:0000259" key="12">
    <source>
        <dbReference type="PROSITE" id="PS51296"/>
    </source>
</evidence>
<keyword evidence="7" id="KW-0408">Iron</keyword>
<evidence type="ECO:0000256" key="5">
    <source>
        <dbReference type="ARBA" id="ARBA00022989"/>
    </source>
</evidence>
<keyword evidence="11" id="KW-0732">Signal</keyword>
<evidence type="ECO:0000256" key="10">
    <source>
        <dbReference type="SAM" id="MobiDB-lite"/>
    </source>
</evidence>
<name>A0A2J7ZUJ2_9CHLO</name>
<keyword evidence="5" id="KW-1133">Transmembrane helix</keyword>
<reference evidence="13 14" key="1">
    <citation type="journal article" date="2017" name="Mol. Biol. Evol.">
        <title>The 4-celled Tetrabaena socialis nuclear genome reveals the essential components for genetic control of cell number at the origin of multicellularity in the volvocine lineage.</title>
        <authorList>
            <person name="Featherston J."/>
            <person name="Arakaki Y."/>
            <person name="Hanschen E.R."/>
            <person name="Ferris P.J."/>
            <person name="Michod R.E."/>
            <person name="Olson B.J.S.C."/>
            <person name="Nozaki H."/>
            <person name="Durand P.M."/>
        </authorList>
    </citation>
    <scope>NUCLEOTIDE SEQUENCE [LARGE SCALE GENOMIC DNA]</scope>
    <source>
        <strain evidence="13 14">NIES-571</strain>
    </source>
</reference>
<dbReference type="GO" id="GO:0046872">
    <property type="term" value="F:metal ion binding"/>
    <property type="evidence" value="ECO:0007669"/>
    <property type="project" value="UniProtKB-KW"/>
</dbReference>
<evidence type="ECO:0000256" key="8">
    <source>
        <dbReference type="ARBA" id="ARBA00023014"/>
    </source>
</evidence>
<dbReference type="InterPro" id="IPR036922">
    <property type="entry name" value="Rieske_2Fe-2S_sf"/>
</dbReference>
<evidence type="ECO:0000256" key="1">
    <source>
        <dbReference type="ARBA" id="ARBA00004370"/>
    </source>
</evidence>
<keyword evidence="8" id="KW-0411">Iron-sulfur</keyword>
<feature type="signal peptide" evidence="11">
    <location>
        <begin position="1"/>
        <end position="23"/>
    </location>
</feature>
<accession>A0A2J7ZUJ2</accession>
<evidence type="ECO:0000256" key="3">
    <source>
        <dbReference type="ARBA" id="ARBA00022714"/>
    </source>
</evidence>
<evidence type="ECO:0000256" key="11">
    <source>
        <dbReference type="SAM" id="SignalP"/>
    </source>
</evidence>
<dbReference type="Proteomes" id="UP000236333">
    <property type="component" value="Unassembled WGS sequence"/>
</dbReference>
<dbReference type="SUPFAM" id="SSF50022">
    <property type="entry name" value="ISP domain"/>
    <property type="match status" value="1"/>
</dbReference>
<keyword evidence="14" id="KW-1185">Reference proteome</keyword>
<proteinExistence type="predicted"/>
<keyword evidence="3" id="KW-0001">2Fe-2S</keyword>
<dbReference type="InterPro" id="IPR017941">
    <property type="entry name" value="Rieske_2Fe-2S"/>
</dbReference>
<dbReference type="Pfam" id="PF00355">
    <property type="entry name" value="Rieske"/>
    <property type="match status" value="1"/>
</dbReference>
<feature type="chain" id="PRO_5014322235" evidence="11">
    <location>
        <begin position="24"/>
        <end position="165"/>
    </location>
</feature>
<feature type="region of interest" description="Disordered" evidence="10">
    <location>
        <begin position="65"/>
        <end position="96"/>
    </location>
</feature>
<dbReference type="GO" id="GO:0005737">
    <property type="term" value="C:cytoplasm"/>
    <property type="evidence" value="ECO:0007669"/>
    <property type="project" value="TreeGrafter"/>
</dbReference>
<dbReference type="OrthoDB" id="426882at2759"/>
<keyword evidence="9" id="KW-0472">Membrane</keyword>
<dbReference type="PANTHER" id="PTHR21266:SF32">
    <property type="entry name" value="CHOLESTEROL 7-DESATURASE NVD"/>
    <property type="match status" value="1"/>
</dbReference>
<dbReference type="PROSITE" id="PS51296">
    <property type="entry name" value="RIESKE"/>
    <property type="match status" value="1"/>
</dbReference>
<comment type="caution">
    <text evidence="13">The sequence shown here is derived from an EMBL/GenBank/DDBJ whole genome shotgun (WGS) entry which is preliminary data.</text>
</comment>